<dbReference type="STRING" id="109280.ENSHCOP00000007596"/>
<organism evidence="11 12">
    <name type="scientific">Hippocampus comes</name>
    <name type="common">Tiger tail seahorse</name>
    <dbReference type="NCBI Taxonomy" id="109280"/>
    <lineage>
        <taxon>Eukaryota</taxon>
        <taxon>Metazoa</taxon>
        <taxon>Chordata</taxon>
        <taxon>Craniata</taxon>
        <taxon>Vertebrata</taxon>
        <taxon>Euteleostomi</taxon>
        <taxon>Actinopterygii</taxon>
        <taxon>Neopterygii</taxon>
        <taxon>Teleostei</taxon>
        <taxon>Neoteleostei</taxon>
        <taxon>Acanthomorphata</taxon>
        <taxon>Syngnathiaria</taxon>
        <taxon>Syngnathiformes</taxon>
        <taxon>Syngnathoidei</taxon>
        <taxon>Syngnathidae</taxon>
        <taxon>Hippocampus</taxon>
    </lineage>
</organism>
<evidence type="ECO:0000256" key="4">
    <source>
        <dbReference type="ARBA" id="ARBA00022777"/>
    </source>
</evidence>
<reference evidence="11" key="1">
    <citation type="submission" date="2025-08" db="UniProtKB">
        <authorList>
            <consortium name="Ensembl"/>
        </authorList>
    </citation>
    <scope>IDENTIFICATION</scope>
</reference>
<evidence type="ECO:0000256" key="2">
    <source>
        <dbReference type="ARBA" id="ARBA00022679"/>
    </source>
</evidence>
<evidence type="ECO:0000256" key="1">
    <source>
        <dbReference type="ARBA" id="ARBA00012231"/>
    </source>
</evidence>
<evidence type="ECO:0000313" key="12">
    <source>
        <dbReference type="Proteomes" id="UP000264820"/>
    </source>
</evidence>
<dbReference type="InterPro" id="IPR022414">
    <property type="entry name" value="ATP-guanido_PTrfase_cat"/>
</dbReference>
<dbReference type="Ensembl" id="ENSHCOT00000001727.1">
    <property type="protein sequence ID" value="ENSHCOP00000007596.1"/>
    <property type="gene ID" value="ENSHCOG00000009655.1"/>
</dbReference>
<dbReference type="GeneTree" id="ENSGT00950000182772"/>
<dbReference type="GO" id="GO:0046314">
    <property type="term" value="P:phosphocreatine biosynthetic process"/>
    <property type="evidence" value="ECO:0007669"/>
    <property type="project" value="InterPro"/>
</dbReference>
<evidence type="ECO:0000256" key="8">
    <source>
        <dbReference type="RuleBase" id="RU000505"/>
    </source>
</evidence>
<dbReference type="PROSITE" id="PS51510">
    <property type="entry name" value="PHOSPHAGEN_KINASE_C"/>
    <property type="match status" value="1"/>
</dbReference>
<dbReference type="EC" id="2.7.3.2" evidence="1"/>
<reference evidence="11" key="2">
    <citation type="submission" date="2025-09" db="UniProtKB">
        <authorList>
            <consortium name="Ensembl"/>
        </authorList>
    </citation>
    <scope>IDENTIFICATION</scope>
</reference>
<dbReference type="Gene3D" id="3.30.590.10">
    <property type="entry name" value="Glutamine synthetase/guanido kinase, catalytic domain"/>
    <property type="match status" value="1"/>
</dbReference>
<keyword evidence="5 7" id="KW-0067">ATP-binding</keyword>
<keyword evidence="12" id="KW-1185">Reference proteome</keyword>
<dbReference type="InterPro" id="IPR022415">
    <property type="entry name" value="ATP-guanido_PTrfase_AS"/>
</dbReference>
<gene>
    <name evidence="11" type="primary">CKB</name>
</gene>
<evidence type="ECO:0000256" key="3">
    <source>
        <dbReference type="ARBA" id="ARBA00022741"/>
    </source>
</evidence>
<dbReference type="GO" id="GO:0004111">
    <property type="term" value="F:creatine kinase activity"/>
    <property type="evidence" value="ECO:0007669"/>
    <property type="project" value="UniProtKB-EC"/>
</dbReference>
<evidence type="ECO:0000256" key="5">
    <source>
        <dbReference type="ARBA" id="ARBA00022840"/>
    </source>
</evidence>
<comment type="catalytic activity">
    <reaction evidence="6">
        <text>creatine + ATP = N-phosphocreatine + ADP + H(+)</text>
        <dbReference type="Rhea" id="RHEA:17157"/>
        <dbReference type="ChEBI" id="CHEBI:15378"/>
        <dbReference type="ChEBI" id="CHEBI:30616"/>
        <dbReference type="ChEBI" id="CHEBI:57947"/>
        <dbReference type="ChEBI" id="CHEBI:58092"/>
        <dbReference type="ChEBI" id="CHEBI:456216"/>
        <dbReference type="EC" id="2.7.3.2"/>
    </reaction>
    <physiologicalReaction direction="left-to-right" evidence="6">
        <dbReference type="Rhea" id="RHEA:17158"/>
    </physiologicalReaction>
</comment>
<evidence type="ECO:0000256" key="6">
    <source>
        <dbReference type="ARBA" id="ARBA00048857"/>
    </source>
</evidence>
<evidence type="ECO:0000259" key="10">
    <source>
        <dbReference type="PROSITE" id="PS51510"/>
    </source>
</evidence>
<comment type="similarity">
    <text evidence="7 8">Belongs to the ATP:guanido phosphotransferase family.</text>
</comment>
<dbReference type="Pfam" id="PF00217">
    <property type="entry name" value="ATP-gua_Ptrans"/>
    <property type="match status" value="1"/>
</dbReference>
<protein>
    <recommendedName>
        <fullName evidence="1">creatine kinase</fullName>
        <ecNumber evidence="1">2.7.3.2</ecNumber>
    </recommendedName>
</protein>
<proteinExistence type="inferred from homology"/>
<dbReference type="PANTHER" id="PTHR11547">
    <property type="entry name" value="ARGININE OR CREATINE KINASE"/>
    <property type="match status" value="1"/>
</dbReference>
<dbReference type="GO" id="GO:0005615">
    <property type="term" value="C:extracellular space"/>
    <property type="evidence" value="ECO:0007669"/>
    <property type="project" value="TreeGrafter"/>
</dbReference>
<keyword evidence="9" id="KW-0732">Signal</keyword>
<accession>A0A3Q2Y3W7</accession>
<evidence type="ECO:0000256" key="7">
    <source>
        <dbReference type="PROSITE-ProRule" id="PRU00843"/>
    </source>
</evidence>
<dbReference type="PROSITE" id="PS00112">
    <property type="entry name" value="PHOSPHAGEN_KINASE"/>
    <property type="match status" value="1"/>
</dbReference>
<dbReference type="GO" id="GO:0005524">
    <property type="term" value="F:ATP binding"/>
    <property type="evidence" value="ECO:0007669"/>
    <property type="project" value="UniProtKB-UniRule"/>
</dbReference>
<feature type="domain" description="Phosphagen kinase C-terminal" evidence="10">
    <location>
        <begin position="1"/>
        <end position="202"/>
    </location>
</feature>
<dbReference type="AlphaFoldDB" id="A0A3Q2Y3W7"/>
<keyword evidence="2 7" id="KW-0808">Transferase</keyword>
<dbReference type="InterPro" id="IPR000749">
    <property type="entry name" value="ATP-guanido_PTrfase"/>
</dbReference>
<comment type="caution">
    <text evidence="7">Lacks conserved residue(s) required for the propagation of feature annotation.</text>
</comment>
<dbReference type="InterPro" id="IPR014746">
    <property type="entry name" value="Gln_synth/guanido_kin_cat_dom"/>
</dbReference>
<name>A0A3Q2Y3W7_HIPCM</name>
<feature type="binding site" evidence="7">
    <location>
        <begin position="155"/>
        <end position="160"/>
    </location>
    <ligand>
        <name>ATP</name>
        <dbReference type="ChEBI" id="CHEBI:30616"/>
    </ligand>
</feature>
<dbReference type="PANTHER" id="PTHR11547:SF23">
    <property type="entry name" value="CREATINE KINASE B-TYPE"/>
    <property type="match status" value="1"/>
</dbReference>
<feature type="signal peptide" evidence="9">
    <location>
        <begin position="1"/>
        <end position="20"/>
    </location>
</feature>
<evidence type="ECO:0000256" key="9">
    <source>
        <dbReference type="SAM" id="SignalP"/>
    </source>
</evidence>
<dbReference type="Proteomes" id="UP000264820">
    <property type="component" value="Unplaced"/>
</dbReference>
<evidence type="ECO:0000313" key="11">
    <source>
        <dbReference type="Ensembl" id="ENSHCOP00000007596.1"/>
    </source>
</evidence>
<sequence>MTTCCLRSQCVLCLLAPGWPATGPMAEACGETHSRSISFRSMKCKFKFTSSFERHNDDNTFLVWVNEEEHLKVISIEKGGNMKAAFTRFCSGIQEVESKLNEKELEFMWNDHLGYILTCPSNLGTGLRAGVHVKLPNLSKRPEFEEVLKRLRLEKRTGGVDTEADSEVLDISNTDRLGFTEVQLVQVVVDGVKVLVEMEKRLEMEEGIDDLMPVQK</sequence>
<feature type="binding site" evidence="7">
    <location>
        <begin position="128"/>
        <end position="132"/>
    </location>
    <ligand>
        <name>ATP</name>
        <dbReference type="ChEBI" id="CHEBI:30616"/>
    </ligand>
</feature>
<dbReference type="OMA" id="XVWISET"/>
<dbReference type="SUPFAM" id="SSF55931">
    <property type="entry name" value="Glutamine synthetase/guanido kinase"/>
    <property type="match status" value="1"/>
</dbReference>
<feature type="chain" id="PRO_5018761493" description="creatine kinase" evidence="9">
    <location>
        <begin position="21"/>
        <end position="216"/>
    </location>
</feature>
<keyword evidence="3 7" id="KW-0547">Nucleotide-binding</keyword>
<keyword evidence="4 7" id="KW-0418">Kinase</keyword>